<dbReference type="AlphaFoldDB" id="A0A5J4UMX8"/>
<dbReference type="Proteomes" id="UP000324800">
    <property type="component" value="Unassembled WGS sequence"/>
</dbReference>
<evidence type="ECO:0000313" key="3">
    <source>
        <dbReference type="Proteomes" id="UP000324800"/>
    </source>
</evidence>
<protein>
    <submittedName>
        <fullName evidence="2">Uncharacterized protein</fullName>
    </submittedName>
</protein>
<gene>
    <name evidence="2" type="ORF">EZS28_033113</name>
</gene>
<name>A0A5J4UMX8_9EUKA</name>
<evidence type="ECO:0000256" key="1">
    <source>
        <dbReference type="SAM" id="MobiDB-lite"/>
    </source>
</evidence>
<reference evidence="2 3" key="1">
    <citation type="submission" date="2019-03" db="EMBL/GenBank/DDBJ databases">
        <title>Single cell metagenomics reveals metabolic interactions within the superorganism composed of flagellate Streblomastix strix and complex community of Bacteroidetes bacteria on its surface.</title>
        <authorList>
            <person name="Treitli S.C."/>
            <person name="Kolisko M."/>
            <person name="Husnik F."/>
            <person name="Keeling P."/>
            <person name="Hampl V."/>
        </authorList>
    </citation>
    <scope>NUCLEOTIDE SEQUENCE [LARGE SCALE GENOMIC DNA]</scope>
    <source>
        <strain evidence="2">ST1C</strain>
    </source>
</reference>
<accession>A0A5J4UMX8</accession>
<organism evidence="2 3">
    <name type="scientific">Streblomastix strix</name>
    <dbReference type="NCBI Taxonomy" id="222440"/>
    <lineage>
        <taxon>Eukaryota</taxon>
        <taxon>Metamonada</taxon>
        <taxon>Preaxostyla</taxon>
        <taxon>Oxymonadida</taxon>
        <taxon>Streblomastigidae</taxon>
        <taxon>Streblomastix</taxon>
    </lineage>
</organism>
<sequence length="486" mass="56646">EEYDENDYDIVREAEPELISKLEYEDEYVDDNEEFDMAYSSSSDSDVYDRVDDYFGLEDNSKYYYDDQGRRFKMSEKENRKIRKQEKKDLLEIKNEQGKLLTRRQINKMYKLKQIKYEEVERNIPWLYPLPEVAGDIFRMNNEVEEVSIKLKGQKLSNVFGDELQQVQVSLRAIDELAKLHARGAAFSDSYKKAPTSLAKSANLQQSQILRLQQSSQQQKYNEFYPSNPRDTPFMTQNVSDFPDQPLQRLNSQQQFIMNQDAHQYLTQPFQLSNLNEKLQKQQYIQGRIRVFDPVIMDEDPFQSGTFRGWPYGRSELSYLWSANSIHGNNASNIDFNTMLMIDTNANVGVNGGQQQQVQGGGQLSSRLQEQSVIIPPPQNSSRSTRPLEQKSFRDQSINNKSQLTQQQVNQQQYQQQQQQQVAMNYNQGFHRESKGMICGWVSGSGSMWVKGDYVLDITSQGADKARFWAFAWTNARPLTLFDLRY</sequence>
<feature type="region of interest" description="Disordered" evidence="1">
    <location>
        <begin position="373"/>
        <end position="397"/>
    </location>
</feature>
<proteinExistence type="predicted"/>
<evidence type="ECO:0000313" key="2">
    <source>
        <dbReference type="EMBL" id="KAA6371360.1"/>
    </source>
</evidence>
<comment type="caution">
    <text evidence="2">The sequence shown here is derived from an EMBL/GenBank/DDBJ whole genome shotgun (WGS) entry which is preliminary data.</text>
</comment>
<dbReference type="EMBL" id="SNRW01014550">
    <property type="protein sequence ID" value="KAA6371360.1"/>
    <property type="molecule type" value="Genomic_DNA"/>
</dbReference>
<feature type="non-terminal residue" evidence="2">
    <location>
        <position position="1"/>
    </location>
</feature>